<evidence type="ECO:0000313" key="3">
    <source>
        <dbReference type="Proteomes" id="UP000003835"/>
    </source>
</evidence>
<dbReference type="Proteomes" id="UP000003835">
    <property type="component" value="Unassembled WGS sequence"/>
</dbReference>
<feature type="region of interest" description="Disordered" evidence="1">
    <location>
        <begin position="184"/>
        <end position="242"/>
    </location>
</feature>
<proteinExistence type="predicted"/>
<accession>B4W2E5</accession>
<sequence>MRCLSFFRNWTIVVLLLLWCTSCSFQDSEGIKLTLNSQAAGRPGLYSLSGTTNLPDQSQITVAAIRDLRFPDQAVYRDESYSPYSILDRQVVRVEDGKWQATLNLWQVAPDGHFREAWQLDQSPIGDSLQPSADVSFVALFDPQGQLPTVENQTIQTPELEGQLVRFTNEGQPYVKVTQSQRIPLPTGRKTPPVVKPEDRNWGWGTQRYELPPKPPTPGNVRPPTLKTEQTNQPLLPSEFLR</sequence>
<dbReference type="EMBL" id="DS989871">
    <property type="protein sequence ID" value="EDX71652.1"/>
    <property type="molecule type" value="Genomic_DNA"/>
</dbReference>
<evidence type="ECO:0000256" key="1">
    <source>
        <dbReference type="SAM" id="MobiDB-lite"/>
    </source>
</evidence>
<name>B4W2E5_9CYAN</name>
<reference evidence="2 3" key="1">
    <citation type="submission" date="2008-07" db="EMBL/GenBank/DDBJ databases">
        <authorList>
            <person name="Tandeau de Marsac N."/>
            <person name="Ferriera S."/>
            <person name="Johnson J."/>
            <person name="Kravitz S."/>
            <person name="Beeson K."/>
            <person name="Sutton G."/>
            <person name="Rogers Y.-H."/>
            <person name="Friedman R."/>
            <person name="Frazier M."/>
            <person name="Venter J.C."/>
        </authorList>
    </citation>
    <scope>NUCLEOTIDE SEQUENCE [LARGE SCALE GENOMIC DNA]</scope>
    <source>
        <strain evidence="2 3">PCC 7420</strain>
    </source>
</reference>
<dbReference type="eggNOG" id="ENOG5030SYE">
    <property type="taxonomic scope" value="Bacteria"/>
</dbReference>
<gene>
    <name evidence="2" type="ORF">MC7420_5277</name>
</gene>
<evidence type="ECO:0000313" key="2">
    <source>
        <dbReference type="EMBL" id="EDX71652.1"/>
    </source>
</evidence>
<dbReference type="HOGENOM" id="CLU_1081331_0_0_3"/>
<protein>
    <submittedName>
        <fullName evidence="2">Uncharacterized protein</fullName>
    </submittedName>
</protein>
<dbReference type="AlphaFoldDB" id="B4W2E5"/>
<keyword evidence="3" id="KW-1185">Reference proteome</keyword>
<organism evidence="2 3">
    <name type="scientific">Coleofasciculus chthonoplastes PCC 7420</name>
    <dbReference type="NCBI Taxonomy" id="118168"/>
    <lineage>
        <taxon>Bacteria</taxon>
        <taxon>Bacillati</taxon>
        <taxon>Cyanobacteriota</taxon>
        <taxon>Cyanophyceae</taxon>
        <taxon>Coleofasciculales</taxon>
        <taxon>Coleofasciculaceae</taxon>
        <taxon>Coleofasciculus</taxon>
    </lineage>
</organism>